<evidence type="ECO:0000313" key="3">
    <source>
        <dbReference type="EMBL" id="CAI6375099.1"/>
    </source>
</evidence>
<feature type="domain" description="BESS" evidence="2">
    <location>
        <begin position="55"/>
        <end position="94"/>
    </location>
</feature>
<dbReference type="GO" id="GO:0005634">
    <property type="term" value="C:nucleus"/>
    <property type="evidence" value="ECO:0007669"/>
    <property type="project" value="UniProtKB-SubCell"/>
</dbReference>
<organism evidence="3 4">
    <name type="scientific">Macrosiphum euphorbiae</name>
    <name type="common">potato aphid</name>
    <dbReference type="NCBI Taxonomy" id="13131"/>
    <lineage>
        <taxon>Eukaryota</taxon>
        <taxon>Metazoa</taxon>
        <taxon>Ecdysozoa</taxon>
        <taxon>Arthropoda</taxon>
        <taxon>Hexapoda</taxon>
        <taxon>Insecta</taxon>
        <taxon>Pterygota</taxon>
        <taxon>Neoptera</taxon>
        <taxon>Paraneoptera</taxon>
        <taxon>Hemiptera</taxon>
        <taxon>Sternorrhyncha</taxon>
        <taxon>Aphidomorpha</taxon>
        <taxon>Aphidoidea</taxon>
        <taxon>Aphididae</taxon>
        <taxon>Macrosiphini</taxon>
        <taxon>Macrosiphum</taxon>
    </lineage>
</organism>
<accession>A0AAV0Y5L2</accession>
<dbReference type="PROSITE" id="PS51031">
    <property type="entry name" value="BESS"/>
    <property type="match status" value="1"/>
</dbReference>
<dbReference type="Proteomes" id="UP001160148">
    <property type="component" value="Unassembled WGS sequence"/>
</dbReference>
<evidence type="ECO:0000256" key="1">
    <source>
        <dbReference type="PROSITE-ProRule" id="PRU00371"/>
    </source>
</evidence>
<reference evidence="3 4" key="1">
    <citation type="submission" date="2023-01" db="EMBL/GenBank/DDBJ databases">
        <authorList>
            <person name="Whitehead M."/>
        </authorList>
    </citation>
    <scope>NUCLEOTIDE SEQUENCE [LARGE SCALE GENOMIC DNA]</scope>
</reference>
<dbReference type="InterPro" id="IPR004210">
    <property type="entry name" value="BESS_motif"/>
</dbReference>
<dbReference type="EMBL" id="CARXXK010001262">
    <property type="protein sequence ID" value="CAI6375099.1"/>
    <property type="molecule type" value="Genomic_DNA"/>
</dbReference>
<proteinExistence type="predicted"/>
<comment type="subcellular location">
    <subcellularLocation>
        <location evidence="1">Nucleus</location>
    </subcellularLocation>
</comment>
<evidence type="ECO:0000313" key="4">
    <source>
        <dbReference type="Proteomes" id="UP001160148"/>
    </source>
</evidence>
<evidence type="ECO:0000259" key="2">
    <source>
        <dbReference type="PROSITE" id="PS51031"/>
    </source>
</evidence>
<comment type="caution">
    <text evidence="3">The sequence shown here is derived from an EMBL/GenBank/DDBJ whole genome shotgun (WGS) entry which is preliminary data.</text>
</comment>
<dbReference type="GO" id="GO:0003677">
    <property type="term" value="F:DNA binding"/>
    <property type="evidence" value="ECO:0007669"/>
    <property type="project" value="InterPro"/>
</dbReference>
<keyword evidence="4" id="KW-1185">Reference proteome</keyword>
<dbReference type="AlphaFoldDB" id="A0AAV0Y5L2"/>
<dbReference type="Pfam" id="PF02944">
    <property type="entry name" value="BESS"/>
    <property type="match status" value="1"/>
</dbReference>
<gene>
    <name evidence="3" type="ORF">MEUPH1_LOCUS28639</name>
</gene>
<sequence>MDNTQDLLSTSVTSIPNATCSGINNRAKKKRTYLNPFKYALLLQHFDSLNNENDIDPDKAFLLSILPDYKSLDQSKKIDFRQYILDLIIKELKNKSKLLYSTKHTSATAKSKLFKTGI</sequence>
<name>A0AAV0Y5L2_9HEMI</name>
<keyword evidence="1" id="KW-0539">Nucleus</keyword>
<protein>
    <recommendedName>
        <fullName evidence="2">BESS domain-containing protein</fullName>
    </recommendedName>
</protein>